<dbReference type="RefSeq" id="WP_044011492.1">
    <property type="nucleotide sequence ID" value="NZ_AWTT01000066.1"/>
</dbReference>
<comment type="caution">
    <text evidence="12">The sequence shown here is derived from an EMBL/GenBank/DDBJ whole genome shotgun (WGS) entry which is preliminary data.</text>
</comment>
<feature type="site" description="Deprotonates C-terminal active site Cys" evidence="9">
    <location>
        <position position="22"/>
    </location>
</feature>
<dbReference type="PROSITE" id="PS51352">
    <property type="entry name" value="THIOREDOXIN_2"/>
    <property type="match status" value="1"/>
</dbReference>
<dbReference type="PROSITE" id="PS00194">
    <property type="entry name" value="THIOREDOXIN_1"/>
    <property type="match status" value="1"/>
</dbReference>
<dbReference type="PANTHER" id="PTHR45663:SF11">
    <property type="entry name" value="GEO12009P1"/>
    <property type="match status" value="1"/>
</dbReference>
<name>A0A0D1A4L4_9LACO</name>
<sequence length="110" mass="12569">MAVIATKTNFAETSQGTMTLIDFWAPWCAPCKMMEPVLDQLEQGYGQQIKFVKFNVDEDQEIAMKYKVMSIPSLVLFKDGVAKEKVTGVYPKDKLDKYLAKKLNDFHLIN</sequence>
<reference evidence="12 13" key="1">
    <citation type="submission" date="2013-08" db="EMBL/GenBank/DDBJ databases">
        <title>Lactobacillus wasatchii sp. WDC04, a late gas producing bacteria isolated from aged chedder cheese.</title>
        <authorList>
            <person name="Oberg C.J."/>
            <person name="Culumber M."/>
            <person name="McMahon D.J."/>
            <person name="Broadbent J.R."/>
            <person name="Oberg T.S."/>
            <person name="Ortaki F."/>
        </authorList>
    </citation>
    <scope>NUCLEOTIDE SEQUENCE [LARGE SCALE GENOMIC DNA]</scope>
    <source>
        <strain evidence="12 13">WDC04</strain>
    </source>
</reference>
<dbReference type="PIRSF" id="PIRSF000077">
    <property type="entry name" value="Thioredoxin"/>
    <property type="match status" value="1"/>
</dbReference>
<gene>
    <name evidence="12" type="ORF">WDC_1796</name>
</gene>
<feature type="active site" description="Nucleophile" evidence="9">
    <location>
        <position position="31"/>
    </location>
</feature>
<feature type="active site" description="Nucleophile" evidence="9">
    <location>
        <position position="28"/>
    </location>
</feature>
<dbReference type="PATRIC" id="fig|1335616.4.peg.1807"/>
<evidence type="ECO:0000256" key="10">
    <source>
        <dbReference type="PIRSR" id="PIRSR000077-4"/>
    </source>
</evidence>
<dbReference type="CDD" id="cd02947">
    <property type="entry name" value="TRX_family"/>
    <property type="match status" value="1"/>
</dbReference>
<dbReference type="InterPro" id="IPR013766">
    <property type="entry name" value="Thioredoxin_domain"/>
</dbReference>
<feature type="domain" description="Thioredoxin" evidence="11">
    <location>
        <begin position="1"/>
        <end position="104"/>
    </location>
</feature>
<dbReference type="Proteomes" id="UP000032279">
    <property type="component" value="Unassembled WGS sequence"/>
</dbReference>
<dbReference type="AlphaFoldDB" id="A0A0D1A4L4"/>
<dbReference type="GO" id="GO:0015035">
    <property type="term" value="F:protein-disulfide reductase activity"/>
    <property type="evidence" value="ECO:0007669"/>
    <property type="project" value="UniProtKB-UniRule"/>
</dbReference>
<dbReference type="EMBL" id="AWTT01000066">
    <property type="protein sequence ID" value="KIS02627.1"/>
    <property type="molecule type" value="Genomic_DNA"/>
</dbReference>
<comment type="similarity">
    <text evidence="1 8">Belongs to the thioredoxin family.</text>
</comment>
<evidence type="ECO:0000313" key="12">
    <source>
        <dbReference type="EMBL" id="KIS02627.1"/>
    </source>
</evidence>
<dbReference type="PRINTS" id="PR00421">
    <property type="entry name" value="THIOREDOXIN"/>
</dbReference>
<dbReference type="GO" id="GO:0045454">
    <property type="term" value="P:cell redox homeostasis"/>
    <property type="evidence" value="ECO:0007669"/>
    <property type="project" value="TreeGrafter"/>
</dbReference>
<evidence type="ECO:0000256" key="6">
    <source>
        <dbReference type="ARBA" id="ARBA00023284"/>
    </source>
</evidence>
<organism evidence="12 13">
    <name type="scientific">Paucilactobacillus wasatchensis</name>
    <dbReference type="NCBI Taxonomy" id="1335616"/>
    <lineage>
        <taxon>Bacteria</taxon>
        <taxon>Bacillati</taxon>
        <taxon>Bacillota</taxon>
        <taxon>Bacilli</taxon>
        <taxon>Lactobacillales</taxon>
        <taxon>Lactobacillaceae</taxon>
        <taxon>Paucilactobacillus</taxon>
    </lineage>
</organism>
<evidence type="ECO:0000256" key="9">
    <source>
        <dbReference type="PIRSR" id="PIRSR000077-1"/>
    </source>
</evidence>
<dbReference type="OrthoDB" id="9790390at2"/>
<evidence type="ECO:0000256" key="2">
    <source>
        <dbReference type="ARBA" id="ARBA00020570"/>
    </source>
</evidence>
<dbReference type="STRING" id="1335616.WDC_1796"/>
<dbReference type="InterPro" id="IPR036249">
    <property type="entry name" value="Thioredoxin-like_sf"/>
</dbReference>
<proteinExistence type="inferred from homology"/>
<keyword evidence="3" id="KW-0813">Transport</keyword>
<feature type="disulfide bond" description="Redox-active" evidence="10">
    <location>
        <begin position="28"/>
        <end position="31"/>
    </location>
</feature>
<dbReference type="Gene3D" id="3.40.30.10">
    <property type="entry name" value="Glutaredoxin"/>
    <property type="match status" value="1"/>
</dbReference>
<evidence type="ECO:0000256" key="1">
    <source>
        <dbReference type="ARBA" id="ARBA00008987"/>
    </source>
</evidence>
<dbReference type="GO" id="GO:0005829">
    <property type="term" value="C:cytosol"/>
    <property type="evidence" value="ECO:0007669"/>
    <property type="project" value="TreeGrafter"/>
</dbReference>
<accession>A0A0D1A4L4</accession>
<evidence type="ECO:0000256" key="7">
    <source>
        <dbReference type="NCBIfam" id="TIGR01068"/>
    </source>
</evidence>
<keyword evidence="6 10" id="KW-0676">Redox-active center</keyword>
<dbReference type="Pfam" id="PF00085">
    <property type="entry name" value="Thioredoxin"/>
    <property type="match status" value="1"/>
</dbReference>
<evidence type="ECO:0000256" key="3">
    <source>
        <dbReference type="ARBA" id="ARBA00022448"/>
    </source>
</evidence>
<dbReference type="FunFam" id="3.40.30.10:FF:000001">
    <property type="entry name" value="Thioredoxin"/>
    <property type="match status" value="1"/>
</dbReference>
<dbReference type="SUPFAM" id="SSF52833">
    <property type="entry name" value="Thioredoxin-like"/>
    <property type="match status" value="1"/>
</dbReference>
<evidence type="ECO:0000313" key="13">
    <source>
        <dbReference type="Proteomes" id="UP000032279"/>
    </source>
</evidence>
<dbReference type="PANTHER" id="PTHR45663">
    <property type="entry name" value="GEO12009P1"/>
    <property type="match status" value="1"/>
</dbReference>
<evidence type="ECO:0000256" key="5">
    <source>
        <dbReference type="ARBA" id="ARBA00023157"/>
    </source>
</evidence>
<feature type="site" description="Contributes to redox potential value" evidence="9">
    <location>
        <position position="29"/>
    </location>
</feature>
<keyword evidence="13" id="KW-1185">Reference proteome</keyword>
<keyword evidence="5 10" id="KW-1015">Disulfide bond</keyword>
<protein>
    <recommendedName>
        <fullName evidence="2 7">Thioredoxin</fullName>
    </recommendedName>
</protein>
<keyword evidence="4" id="KW-0249">Electron transport</keyword>
<dbReference type="InterPro" id="IPR017937">
    <property type="entry name" value="Thioredoxin_CS"/>
</dbReference>
<dbReference type="InterPro" id="IPR005746">
    <property type="entry name" value="Thioredoxin"/>
</dbReference>
<dbReference type="NCBIfam" id="TIGR01068">
    <property type="entry name" value="thioredoxin"/>
    <property type="match status" value="1"/>
</dbReference>
<feature type="site" description="Contributes to redox potential value" evidence="9">
    <location>
        <position position="30"/>
    </location>
</feature>
<evidence type="ECO:0000256" key="8">
    <source>
        <dbReference type="PIRNR" id="PIRNR000077"/>
    </source>
</evidence>
<evidence type="ECO:0000259" key="11">
    <source>
        <dbReference type="PROSITE" id="PS51352"/>
    </source>
</evidence>
<evidence type="ECO:0000256" key="4">
    <source>
        <dbReference type="ARBA" id="ARBA00022982"/>
    </source>
</evidence>